<evidence type="ECO:0000313" key="4">
    <source>
        <dbReference type="Proteomes" id="UP000230423"/>
    </source>
</evidence>
<evidence type="ECO:0000259" key="2">
    <source>
        <dbReference type="PROSITE" id="PS51363"/>
    </source>
</evidence>
<dbReference type="Proteomes" id="UP000230423">
    <property type="component" value="Unassembled WGS sequence"/>
</dbReference>
<reference evidence="3 4" key="1">
    <citation type="submission" date="2015-09" db="EMBL/GenBank/DDBJ databases">
        <title>Draft genome of the parasitic nematode Teladorsagia circumcincta isolate WARC Sus (inbred).</title>
        <authorList>
            <person name="Mitreva M."/>
        </authorList>
    </citation>
    <scope>NUCLEOTIDE SEQUENCE [LARGE SCALE GENOMIC DNA]</scope>
    <source>
        <strain evidence="3 4">S</strain>
    </source>
</reference>
<dbReference type="CDD" id="cd11558">
    <property type="entry name" value="W2_eIF2B_epsilon"/>
    <property type="match status" value="1"/>
</dbReference>
<dbReference type="GO" id="GO:0003743">
    <property type="term" value="F:translation initiation factor activity"/>
    <property type="evidence" value="ECO:0007669"/>
    <property type="project" value="TreeGrafter"/>
</dbReference>
<dbReference type="PANTHER" id="PTHR45887">
    <property type="entry name" value="TRANSLATION INITIATION FACTOR EIF-2B SUBUNIT EPSILON"/>
    <property type="match status" value="1"/>
</dbReference>
<protein>
    <submittedName>
        <fullName evidence="3">eIF4-gamma/eIF5/eIF2-epsilon</fullName>
    </submittedName>
</protein>
<gene>
    <name evidence="3" type="ORF">TELCIR_07663</name>
</gene>
<dbReference type="SMART" id="SM00515">
    <property type="entry name" value="eIF5C"/>
    <property type="match status" value="1"/>
</dbReference>
<dbReference type="GO" id="GO:0005851">
    <property type="term" value="C:eukaryotic translation initiation factor 2B complex"/>
    <property type="evidence" value="ECO:0007669"/>
    <property type="project" value="TreeGrafter"/>
</dbReference>
<dbReference type="GO" id="GO:0005085">
    <property type="term" value="F:guanyl-nucleotide exchange factor activity"/>
    <property type="evidence" value="ECO:0007669"/>
    <property type="project" value="InterPro"/>
</dbReference>
<dbReference type="InterPro" id="IPR003307">
    <property type="entry name" value="W2_domain"/>
</dbReference>
<dbReference type="AlphaFoldDB" id="A0A2G9UJQ3"/>
<dbReference type="Gene3D" id="1.25.40.180">
    <property type="match status" value="2"/>
</dbReference>
<dbReference type="Pfam" id="PF02020">
    <property type="entry name" value="W2"/>
    <property type="match status" value="1"/>
</dbReference>
<feature type="region of interest" description="Disordered" evidence="1">
    <location>
        <begin position="15"/>
        <end position="39"/>
    </location>
</feature>
<accession>A0A2G9UJQ3</accession>
<name>A0A2G9UJQ3_TELCI</name>
<dbReference type="OrthoDB" id="424572at2759"/>
<evidence type="ECO:0000256" key="1">
    <source>
        <dbReference type="SAM" id="MobiDB-lite"/>
    </source>
</evidence>
<dbReference type="InterPro" id="IPR051956">
    <property type="entry name" value="eIF2B_epsilon"/>
</dbReference>
<organism evidence="3 4">
    <name type="scientific">Teladorsagia circumcincta</name>
    <name type="common">Brown stomach worm</name>
    <name type="synonym">Ostertagia circumcincta</name>
    <dbReference type="NCBI Taxonomy" id="45464"/>
    <lineage>
        <taxon>Eukaryota</taxon>
        <taxon>Metazoa</taxon>
        <taxon>Ecdysozoa</taxon>
        <taxon>Nematoda</taxon>
        <taxon>Chromadorea</taxon>
        <taxon>Rhabditida</taxon>
        <taxon>Rhabditina</taxon>
        <taxon>Rhabditomorpha</taxon>
        <taxon>Strongyloidea</taxon>
        <taxon>Trichostrongylidae</taxon>
        <taxon>Teladorsagia</taxon>
    </lineage>
</organism>
<dbReference type="PANTHER" id="PTHR45887:SF1">
    <property type="entry name" value="TRANSLATION INITIATION FACTOR EIF-2B SUBUNIT EPSILON"/>
    <property type="match status" value="1"/>
</dbReference>
<keyword evidence="4" id="KW-1185">Reference proteome</keyword>
<dbReference type="InterPro" id="IPR044123">
    <property type="entry name" value="W2_eIF2B_epsilon"/>
</dbReference>
<feature type="domain" description="W2" evidence="2">
    <location>
        <begin position="44"/>
        <end position="191"/>
    </location>
</feature>
<proteinExistence type="predicted"/>
<dbReference type="InterPro" id="IPR016024">
    <property type="entry name" value="ARM-type_fold"/>
</dbReference>
<dbReference type="SUPFAM" id="SSF48371">
    <property type="entry name" value="ARM repeat"/>
    <property type="match status" value="1"/>
</dbReference>
<evidence type="ECO:0000313" key="3">
    <source>
        <dbReference type="EMBL" id="PIO70481.1"/>
    </source>
</evidence>
<sequence length="191" mass="21491">MWSLSSGGSFWATNGRADSGKGSMGEDNESALGSDSEGAEPVELDATGQFYEEVVESMERIHGFTFSNQQMHNLILEINSSKLAYNISMEDVAKYVFSAFLGLPGNETWTGLKEVSFYIFTASHDRFKESPTEFGKLVTRLVHFLYNEMDLLEEEAILEWAATLDEDSELKRIMKPIVDWLQEDSGEESED</sequence>
<dbReference type="PROSITE" id="PS51363">
    <property type="entry name" value="W2"/>
    <property type="match status" value="1"/>
</dbReference>
<dbReference type="GO" id="GO:0031369">
    <property type="term" value="F:translation initiation factor binding"/>
    <property type="evidence" value="ECO:0007669"/>
    <property type="project" value="InterPro"/>
</dbReference>
<dbReference type="EMBL" id="KZ346255">
    <property type="protein sequence ID" value="PIO70481.1"/>
    <property type="molecule type" value="Genomic_DNA"/>
</dbReference>